<comment type="subunit">
    <text evidence="12">Monomer. Interacts with DnaB.</text>
</comment>
<evidence type="ECO:0000256" key="5">
    <source>
        <dbReference type="ARBA" id="ARBA00022705"/>
    </source>
</evidence>
<sequence length="631" mass="71793">MAGKIPQYFIDDLLARVNIVDVIESRVKLKRSGKNFSGLCPFHKENSPSFTVSPDKQFYYCFGCGAGGNALGFLMEYENLPFPDAVAELAKMAGLDVPRDENPAHNSAKEHKVKEQLNILEQATAFYQQQLASSPERQKAIKYLQKRGLSDKTIQHFQIGFSPSGWDNLLKHFKNLPNPQAQLQSAGLVVHNEEKNRFYDRFRDRIMFPIRDVRGRVIAFGGRVLGDEKPKYLNSSETDTFHKSRELYGLYEARQATRQLSKIMIVEGYMDVVGLAQHGITWAVATLGTATTEQHLNRLFKVVSELIFCFDGDKAGRTAAQRALDIALPTIQDGQTVKFLFLPEGEDPDSLIRKEGQEAFEQRISQSLTLSEFFFKSQTEDAQLESLDERAKFANSALPKIQSMKTGLLKQMMLERITELTGLSQTQLSSVVNLHQASHPTHEKKDTLAEPTFDTYDSEPYVNYPDYPDYSDTHEPRNTFQPKRATQAPRLRLNLINKVISILLHRPDLAQSIRHPDDLGNIQDNNIDLLIELINYLKKDEHNSLGTLLVDWQHSAQHSPYLMLLNEIANIDPIPAEANALMELQGAFQQLMKRSQERRLDQLLKKSKQTPLTQEEKARLQELLLEAHKKT</sequence>
<name>W9V6M7_9GAMM</name>
<dbReference type="Proteomes" id="UP000019464">
    <property type="component" value="Unassembled WGS sequence"/>
</dbReference>
<evidence type="ECO:0000256" key="9">
    <source>
        <dbReference type="ARBA" id="ARBA00022842"/>
    </source>
</evidence>
<evidence type="ECO:0000256" key="12">
    <source>
        <dbReference type="HAMAP-Rule" id="MF_00974"/>
    </source>
</evidence>
<dbReference type="PIRSF" id="PIRSF002811">
    <property type="entry name" value="DnaG"/>
    <property type="match status" value="1"/>
</dbReference>
<evidence type="ECO:0000256" key="3">
    <source>
        <dbReference type="ARBA" id="ARBA00022679"/>
    </source>
</evidence>
<proteinExistence type="inferred from homology"/>
<dbReference type="InterPro" id="IPR006171">
    <property type="entry name" value="TOPRIM_dom"/>
</dbReference>
<dbReference type="PROSITE" id="PS50880">
    <property type="entry name" value="TOPRIM"/>
    <property type="match status" value="1"/>
</dbReference>
<comment type="cofactor">
    <cofactor evidence="12 13 14">
        <name>Zn(2+)</name>
        <dbReference type="ChEBI" id="CHEBI:29105"/>
    </cofactor>
    <text evidence="12 13 14">Binds 1 zinc ion per monomer.</text>
</comment>
<dbReference type="FunFam" id="3.40.1360.10:FF:000002">
    <property type="entry name" value="DNA primase"/>
    <property type="match status" value="1"/>
</dbReference>
<keyword evidence="11 12" id="KW-0804">Transcription</keyword>
<dbReference type="Pfam" id="PF01807">
    <property type="entry name" value="Zn_ribbon_DnaG"/>
    <property type="match status" value="1"/>
</dbReference>
<dbReference type="InterPro" id="IPR006295">
    <property type="entry name" value="DNA_primase_DnaG"/>
</dbReference>
<dbReference type="Gene3D" id="3.40.1360.10">
    <property type="match status" value="1"/>
</dbReference>
<comment type="similarity">
    <text evidence="12 13">Belongs to the DnaG primase family.</text>
</comment>
<dbReference type="Gene3D" id="3.90.980.10">
    <property type="entry name" value="DNA primase, catalytic core, N-terminal domain"/>
    <property type="match status" value="1"/>
</dbReference>
<dbReference type="InterPro" id="IPR019475">
    <property type="entry name" value="DNA_primase_DnaB-bd"/>
</dbReference>
<evidence type="ECO:0000256" key="1">
    <source>
        <dbReference type="ARBA" id="ARBA00022478"/>
    </source>
</evidence>
<dbReference type="STRING" id="1229521.D791_01526"/>
<dbReference type="SMART" id="SM00766">
    <property type="entry name" value="DnaG_DnaB_bind"/>
    <property type="match status" value="1"/>
</dbReference>
<keyword evidence="9" id="KW-0460">Magnesium</keyword>
<dbReference type="HAMAP" id="MF_00974">
    <property type="entry name" value="DNA_primase_DnaG"/>
    <property type="match status" value="1"/>
</dbReference>
<feature type="domain" description="Toprim" evidence="15">
    <location>
        <begin position="261"/>
        <end position="343"/>
    </location>
</feature>
<dbReference type="Gene3D" id="1.20.50.20">
    <property type="entry name" value="DnaG, RNA polymerase domain, helical bundle"/>
    <property type="match status" value="1"/>
</dbReference>
<reference evidence="17" key="1">
    <citation type="submission" date="2012-11" db="EMBL/GenBank/DDBJ databases">
        <authorList>
            <person name="Singh A."/>
            <person name="Pinnaka A.K."/>
            <person name="Vaidya B."/>
        </authorList>
    </citation>
    <scope>NUCLEOTIDE SEQUENCE [LARGE SCALE GENOMIC DNA]</scope>
    <source>
        <strain evidence="17">AK23</strain>
    </source>
</reference>
<dbReference type="SUPFAM" id="SSF57783">
    <property type="entry name" value="Zinc beta-ribbon"/>
    <property type="match status" value="1"/>
</dbReference>
<evidence type="ECO:0000313" key="16">
    <source>
        <dbReference type="EMBL" id="EXJ11752.1"/>
    </source>
</evidence>
<dbReference type="SMART" id="SM00493">
    <property type="entry name" value="TOPRIM"/>
    <property type="match status" value="1"/>
</dbReference>
<evidence type="ECO:0000256" key="14">
    <source>
        <dbReference type="PIRSR" id="PIRSR002811-1"/>
    </source>
</evidence>
<dbReference type="SUPFAM" id="SSF56731">
    <property type="entry name" value="DNA primase core"/>
    <property type="match status" value="1"/>
</dbReference>
<keyword evidence="1 12" id="KW-0240">DNA-directed RNA polymerase</keyword>
<dbReference type="InterPro" id="IPR013264">
    <property type="entry name" value="DNAG_N"/>
</dbReference>
<dbReference type="OrthoDB" id="9803773at2"/>
<dbReference type="GO" id="GO:0003677">
    <property type="term" value="F:DNA binding"/>
    <property type="evidence" value="ECO:0007669"/>
    <property type="project" value="UniProtKB-KW"/>
</dbReference>
<protein>
    <recommendedName>
        <fullName evidence="12 13">DNA primase</fullName>
        <ecNumber evidence="12">2.7.7.101</ecNumber>
    </recommendedName>
</protein>
<dbReference type="RefSeq" id="WP_036509598.1">
    <property type="nucleotide sequence ID" value="NZ_AONB01000005.1"/>
</dbReference>
<dbReference type="Gene3D" id="1.10.860.10">
    <property type="entry name" value="DNAb Helicase, Chain A"/>
    <property type="match status" value="1"/>
</dbReference>
<keyword evidence="7 12" id="KW-0863">Zinc-finger</keyword>
<evidence type="ECO:0000259" key="15">
    <source>
        <dbReference type="PROSITE" id="PS50880"/>
    </source>
</evidence>
<keyword evidence="4 12" id="KW-0548">Nucleotidyltransferase</keyword>
<dbReference type="GO" id="GO:0000428">
    <property type="term" value="C:DNA-directed RNA polymerase complex"/>
    <property type="evidence" value="ECO:0007669"/>
    <property type="project" value="UniProtKB-KW"/>
</dbReference>
<evidence type="ECO:0000256" key="10">
    <source>
        <dbReference type="ARBA" id="ARBA00023125"/>
    </source>
</evidence>
<keyword evidence="2 12" id="KW-0639">Primosome</keyword>
<dbReference type="GO" id="GO:0008270">
    <property type="term" value="F:zinc ion binding"/>
    <property type="evidence" value="ECO:0007669"/>
    <property type="project" value="UniProtKB-UniRule"/>
</dbReference>
<dbReference type="InterPro" id="IPR037068">
    <property type="entry name" value="DNA_primase_core_N_sf"/>
</dbReference>
<keyword evidence="10 12" id="KW-0238">DNA-binding</keyword>
<dbReference type="PANTHER" id="PTHR30313">
    <property type="entry name" value="DNA PRIMASE"/>
    <property type="match status" value="1"/>
</dbReference>
<evidence type="ECO:0000256" key="6">
    <source>
        <dbReference type="ARBA" id="ARBA00022723"/>
    </source>
</evidence>
<evidence type="ECO:0000256" key="2">
    <source>
        <dbReference type="ARBA" id="ARBA00022515"/>
    </source>
</evidence>
<gene>
    <name evidence="12 16" type="primary">dnaG</name>
    <name evidence="16" type="ORF">D791_01526</name>
</gene>
<dbReference type="Pfam" id="PF08278">
    <property type="entry name" value="DnaG_DnaB_bind"/>
    <property type="match status" value="1"/>
</dbReference>
<dbReference type="FunFam" id="3.90.580.10:FF:000001">
    <property type="entry name" value="DNA primase"/>
    <property type="match status" value="1"/>
</dbReference>
<keyword evidence="3 12" id="KW-0808">Transferase</keyword>
<dbReference type="FunFam" id="3.90.980.10:FF:000001">
    <property type="entry name" value="DNA primase"/>
    <property type="match status" value="1"/>
</dbReference>
<dbReference type="PATRIC" id="fig|1229521.3.peg.1543"/>
<feature type="zinc finger region" description="CHC2-type" evidence="12 14">
    <location>
        <begin position="40"/>
        <end position="64"/>
    </location>
</feature>
<keyword evidence="5 12" id="KW-0235">DNA replication</keyword>
<evidence type="ECO:0000313" key="17">
    <source>
        <dbReference type="Proteomes" id="UP000019464"/>
    </source>
</evidence>
<dbReference type="Pfam" id="PF13155">
    <property type="entry name" value="Toprim_2"/>
    <property type="match status" value="1"/>
</dbReference>
<dbReference type="InterPro" id="IPR016136">
    <property type="entry name" value="DNA_helicase_N/primase_C"/>
</dbReference>
<keyword evidence="17" id="KW-1185">Reference proteome</keyword>
<dbReference type="PANTHER" id="PTHR30313:SF2">
    <property type="entry name" value="DNA PRIMASE"/>
    <property type="match status" value="1"/>
</dbReference>
<dbReference type="GO" id="GO:0005737">
    <property type="term" value="C:cytoplasm"/>
    <property type="evidence" value="ECO:0007669"/>
    <property type="project" value="TreeGrafter"/>
</dbReference>
<dbReference type="Pfam" id="PF08275">
    <property type="entry name" value="DNAG_N"/>
    <property type="match status" value="1"/>
</dbReference>
<dbReference type="EMBL" id="AONB01000005">
    <property type="protein sequence ID" value="EXJ11752.1"/>
    <property type="molecule type" value="Genomic_DNA"/>
</dbReference>
<keyword evidence="6 12" id="KW-0479">Metal-binding</keyword>
<evidence type="ECO:0000256" key="13">
    <source>
        <dbReference type="PIRNR" id="PIRNR002811"/>
    </source>
</evidence>
<dbReference type="SUPFAM" id="SSF117023">
    <property type="entry name" value="DNA primase DnaG, C-terminal domain"/>
    <property type="match status" value="1"/>
</dbReference>
<comment type="domain">
    <text evidence="12">Contains an N-terminal zinc-binding domain, a central core domain that contains the primase activity, and a C-terminal DnaB-binding domain.</text>
</comment>
<accession>W9V6M7</accession>
<evidence type="ECO:0000256" key="8">
    <source>
        <dbReference type="ARBA" id="ARBA00022833"/>
    </source>
</evidence>
<dbReference type="InterPro" id="IPR013173">
    <property type="entry name" value="DNA_primase_DnaG_DnaB-bd_dom"/>
</dbReference>
<dbReference type="NCBIfam" id="TIGR01391">
    <property type="entry name" value="dnaG"/>
    <property type="match status" value="1"/>
</dbReference>
<dbReference type="GO" id="GO:0006269">
    <property type="term" value="P:DNA replication, synthesis of primer"/>
    <property type="evidence" value="ECO:0007669"/>
    <property type="project" value="UniProtKB-UniRule"/>
</dbReference>
<comment type="catalytic activity">
    <reaction evidence="12">
        <text>ssDNA + n NTP = ssDNA/pppN(pN)n-1 hybrid + (n-1) diphosphate.</text>
        <dbReference type="EC" id="2.7.7.101"/>
    </reaction>
</comment>
<comment type="caution">
    <text evidence="16">The sequence shown here is derived from an EMBL/GenBank/DDBJ whole genome shotgun (WGS) entry which is preliminary data.</text>
</comment>
<keyword evidence="8 12" id="KW-0862">Zinc</keyword>
<dbReference type="CDD" id="cd03364">
    <property type="entry name" value="TOPRIM_DnaG_primases"/>
    <property type="match status" value="1"/>
</dbReference>
<evidence type="ECO:0000256" key="4">
    <source>
        <dbReference type="ARBA" id="ARBA00022695"/>
    </source>
</evidence>
<dbReference type="Pfam" id="PF10410">
    <property type="entry name" value="DnaB_bind"/>
    <property type="match status" value="1"/>
</dbReference>
<dbReference type="InterPro" id="IPR036977">
    <property type="entry name" value="DNA_primase_Znf_CHC2"/>
</dbReference>
<dbReference type="InterPro" id="IPR030846">
    <property type="entry name" value="DnaG_bac"/>
</dbReference>
<dbReference type="InterPro" id="IPR002694">
    <property type="entry name" value="Znf_CHC2"/>
</dbReference>
<organism evidence="16 17">
    <name type="scientific">Nitrincola nitratireducens</name>
    <dbReference type="NCBI Taxonomy" id="1229521"/>
    <lineage>
        <taxon>Bacteria</taxon>
        <taxon>Pseudomonadati</taxon>
        <taxon>Pseudomonadota</taxon>
        <taxon>Gammaproteobacteria</taxon>
        <taxon>Oceanospirillales</taxon>
        <taxon>Oceanospirillaceae</taxon>
        <taxon>Nitrincola</taxon>
    </lineage>
</organism>
<dbReference type="AlphaFoldDB" id="W9V6M7"/>
<comment type="function">
    <text evidence="12 13">RNA polymerase that catalyzes the synthesis of short RNA molecules used as primers for DNA polymerase during DNA replication.</text>
</comment>
<dbReference type="Gene3D" id="3.90.580.10">
    <property type="entry name" value="Zinc finger, CHC2-type domain"/>
    <property type="match status" value="1"/>
</dbReference>
<reference evidence="16 17" key="2">
    <citation type="journal article" date="2015" name="Syst. Appl. Microbiol.">
        <title>Nitrincola nitratireducens sp. nov. isolated from a haloalkaline crater lake.</title>
        <authorList>
            <person name="Singh A."/>
            <person name="Vaidya B."/>
            <person name="Tanuku N.R."/>
            <person name="Pinnaka A.K."/>
        </authorList>
    </citation>
    <scope>NUCLEOTIDE SEQUENCE [LARGE SCALE GENOMIC DNA]</scope>
    <source>
        <strain evidence="16 17">AK23</strain>
    </source>
</reference>
<dbReference type="GO" id="GO:0003899">
    <property type="term" value="F:DNA-directed RNA polymerase activity"/>
    <property type="evidence" value="ECO:0007669"/>
    <property type="project" value="UniProtKB-UniRule"/>
</dbReference>
<dbReference type="GO" id="GO:1990077">
    <property type="term" value="C:primosome complex"/>
    <property type="evidence" value="ECO:0007669"/>
    <property type="project" value="UniProtKB-KW"/>
</dbReference>
<dbReference type="InterPro" id="IPR050219">
    <property type="entry name" value="DnaG_primase"/>
</dbReference>
<evidence type="ECO:0000256" key="7">
    <source>
        <dbReference type="ARBA" id="ARBA00022771"/>
    </source>
</evidence>
<dbReference type="InterPro" id="IPR034151">
    <property type="entry name" value="TOPRIM_DnaG_bac"/>
</dbReference>
<dbReference type="SMART" id="SM00400">
    <property type="entry name" value="ZnF_CHCC"/>
    <property type="match status" value="1"/>
</dbReference>
<dbReference type="EC" id="2.7.7.101" evidence="12"/>
<evidence type="ECO:0000256" key="11">
    <source>
        <dbReference type="ARBA" id="ARBA00023163"/>
    </source>
</evidence>